<evidence type="ECO:0000313" key="4">
    <source>
        <dbReference type="Proteomes" id="UP001604336"/>
    </source>
</evidence>
<sequence>MKAMELPVNFRMPPIEKYNRRRDPTDYINVYKTKLQDSSLTVKCRNIHTILSSDVTRWYNKLKLESIKSQLKREFINAFIDNRTMIANIVQLHDIRQKERESVKSYFKRFSNVINKIKSITDDKALDALVTRLHMCTPFGETSKKTAQNLQSTGRPDLAKNSIREDDQK</sequence>
<comment type="caution">
    <text evidence="3">The sequence shown here is derived from an EMBL/GenBank/DDBJ whole genome shotgun (WGS) entry which is preliminary data.</text>
</comment>
<gene>
    <name evidence="3" type="ORF">Adt_43389</name>
</gene>
<name>A0ABD1PA43_9LAMI</name>
<feature type="region of interest" description="Disordered" evidence="1">
    <location>
        <begin position="144"/>
        <end position="169"/>
    </location>
</feature>
<keyword evidence="4" id="KW-1185">Reference proteome</keyword>
<evidence type="ECO:0000313" key="3">
    <source>
        <dbReference type="EMBL" id="KAL2459969.1"/>
    </source>
</evidence>
<protein>
    <submittedName>
        <fullName evidence="3">RNase H domain-containing protein</fullName>
    </submittedName>
</protein>
<feature type="domain" description="Retrotransposon gag" evidence="2">
    <location>
        <begin position="48"/>
        <end position="130"/>
    </location>
</feature>
<dbReference type="PANTHER" id="PTHR33223">
    <property type="entry name" value="CCHC-TYPE DOMAIN-CONTAINING PROTEIN"/>
    <property type="match status" value="1"/>
</dbReference>
<dbReference type="AlphaFoldDB" id="A0ABD1PA43"/>
<dbReference type="InterPro" id="IPR005162">
    <property type="entry name" value="Retrotrans_gag_dom"/>
</dbReference>
<feature type="compositionally biased region" description="Polar residues" evidence="1">
    <location>
        <begin position="145"/>
        <end position="154"/>
    </location>
</feature>
<reference evidence="4" key="1">
    <citation type="submission" date="2024-07" db="EMBL/GenBank/DDBJ databases">
        <title>Two chromosome-level genome assemblies of Korean endemic species Abeliophyllum distichum and Forsythia ovata (Oleaceae).</title>
        <authorList>
            <person name="Jang H."/>
        </authorList>
    </citation>
    <scope>NUCLEOTIDE SEQUENCE [LARGE SCALE GENOMIC DNA]</scope>
</reference>
<evidence type="ECO:0000256" key="1">
    <source>
        <dbReference type="SAM" id="MobiDB-lite"/>
    </source>
</evidence>
<accession>A0ABD1PA43</accession>
<dbReference type="EMBL" id="JBFOLK010000014">
    <property type="protein sequence ID" value="KAL2459969.1"/>
    <property type="molecule type" value="Genomic_DNA"/>
</dbReference>
<dbReference type="Proteomes" id="UP001604336">
    <property type="component" value="Unassembled WGS sequence"/>
</dbReference>
<dbReference type="Pfam" id="PF03732">
    <property type="entry name" value="Retrotrans_gag"/>
    <property type="match status" value="1"/>
</dbReference>
<evidence type="ECO:0000259" key="2">
    <source>
        <dbReference type="Pfam" id="PF03732"/>
    </source>
</evidence>
<organism evidence="3 4">
    <name type="scientific">Abeliophyllum distichum</name>
    <dbReference type="NCBI Taxonomy" id="126358"/>
    <lineage>
        <taxon>Eukaryota</taxon>
        <taxon>Viridiplantae</taxon>
        <taxon>Streptophyta</taxon>
        <taxon>Embryophyta</taxon>
        <taxon>Tracheophyta</taxon>
        <taxon>Spermatophyta</taxon>
        <taxon>Magnoliopsida</taxon>
        <taxon>eudicotyledons</taxon>
        <taxon>Gunneridae</taxon>
        <taxon>Pentapetalae</taxon>
        <taxon>asterids</taxon>
        <taxon>lamiids</taxon>
        <taxon>Lamiales</taxon>
        <taxon>Oleaceae</taxon>
        <taxon>Forsythieae</taxon>
        <taxon>Abeliophyllum</taxon>
    </lineage>
</organism>
<dbReference type="PANTHER" id="PTHR33223:SF10">
    <property type="entry name" value="AMINOTRANSFERASE-LIKE PLANT MOBILE DOMAIN-CONTAINING PROTEIN"/>
    <property type="match status" value="1"/>
</dbReference>
<proteinExistence type="predicted"/>